<organism evidence="4">
    <name type="scientific">marine sediment metagenome</name>
    <dbReference type="NCBI Taxonomy" id="412755"/>
    <lineage>
        <taxon>unclassified sequences</taxon>
        <taxon>metagenomes</taxon>
        <taxon>ecological metagenomes</taxon>
    </lineage>
</organism>
<dbReference type="InterPro" id="IPR024455">
    <property type="entry name" value="Phage_capsid"/>
</dbReference>
<comment type="caution">
    <text evidence="4">The sequence shown here is derived from an EMBL/GenBank/DDBJ whole genome shotgun (WGS) entry which is preliminary data.</text>
</comment>
<feature type="non-terminal residue" evidence="4">
    <location>
        <position position="1"/>
    </location>
</feature>
<feature type="non-terminal residue" evidence="4">
    <location>
        <position position="207"/>
    </location>
</feature>
<reference evidence="4" key="1">
    <citation type="journal article" date="2014" name="Front. Microbiol.">
        <title>High frequency of phylogenetically diverse reductive dehalogenase-homologous genes in deep subseafloor sedimentary metagenomes.</title>
        <authorList>
            <person name="Kawai M."/>
            <person name="Futagami T."/>
            <person name="Toyoda A."/>
            <person name="Takaki Y."/>
            <person name="Nishi S."/>
            <person name="Hori S."/>
            <person name="Arai W."/>
            <person name="Tsubouchi T."/>
            <person name="Morono Y."/>
            <person name="Uchiyama I."/>
            <person name="Ito T."/>
            <person name="Fujiyama A."/>
            <person name="Inagaki F."/>
            <person name="Takami H."/>
        </authorList>
    </citation>
    <scope>NUCLEOTIDE SEQUENCE</scope>
    <source>
        <strain evidence="4">Expedition CK06-06</strain>
    </source>
</reference>
<comment type="subcellular location">
    <subcellularLocation>
        <location evidence="1">Virion</location>
    </subcellularLocation>
</comment>
<dbReference type="InterPro" id="IPR054612">
    <property type="entry name" value="Phage_capsid-like_C"/>
</dbReference>
<gene>
    <name evidence="4" type="ORF">S01H1_81603</name>
</gene>
<evidence type="ECO:0000256" key="2">
    <source>
        <dbReference type="ARBA" id="ARBA00022844"/>
    </source>
</evidence>
<dbReference type="SUPFAM" id="SSF56563">
    <property type="entry name" value="Major capsid protein gp5"/>
    <property type="match status" value="1"/>
</dbReference>
<proteinExistence type="predicted"/>
<evidence type="ECO:0000256" key="1">
    <source>
        <dbReference type="ARBA" id="ARBA00004328"/>
    </source>
</evidence>
<name>X0Y556_9ZZZZ</name>
<evidence type="ECO:0000313" key="4">
    <source>
        <dbReference type="EMBL" id="GAG43828.1"/>
    </source>
</evidence>
<keyword evidence="2" id="KW-0946">Virion</keyword>
<accession>X0Y556</accession>
<evidence type="ECO:0000259" key="3">
    <source>
        <dbReference type="Pfam" id="PF05065"/>
    </source>
</evidence>
<dbReference type="Pfam" id="PF05065">
    <property type="entry name" value="Phage_capsid"/>
    <property type="match status" value="1"/>
</dbReference>
<protein>
    <recommendedName>
        <fullName evidence="3">Phage capsid-like C-terminal domain-containing protein</fullName>
    </recommendedName>
</protein>
<dbReference type="NCBIfam" id="TIGR01554">
    <property type="entry name" value="major_cap_HK97"/>
    <property type="match status" value="1"/>
</dbReference>
<feature type="domain" description="Phage capsid-like C-terminal" evidence="3">
    <location>
        <begin position="8"/>
        <end position="207"/>
    </location>
</feature>
<dbReference type="GO" id="GO:0044423">
    <property type="term" value="C:virion component"/>
    <property type="evidence" value="ECO:0007669"/>
    <property type="project" value="UniProtKB-KW"/>
</dbReference>
<dbReference type="AlphaFoldDB" id="X0Y556"/>
<sequence length="207" mass="21837">KGDLTPVWEGEGDEGSEADPEFDLLEMQCKKMLLLHAFSSELAEDAAADLAAIMVWKYARAVAKEEDRIGFLGDGSGGSSASGGYAKFVGVLGAAANGTYATANSTCVPHLVTEIATHDLTTEITEAKLREMGGKLQDWADEGAEWYMHRTVQADLDGIQKGTAGGSVVAYADPRSPKIGGYPINHANVMPKSPSAQNLHVLALGDL</sequence>
<dbReference type="EMBL" id="BARS01055237">
    <property type="protein sequence ID" value="GAG43828.1"/>
    <property type="molecule type" value="Genomic_DNA"/>
</dbReference>